<feature type="transmembrane region" description="Helical" evidence="1">
    <location>
        <begin position="53"/>
        <end position="77"/>
    </location>
</feature>
<keyword evidence="1" id="KW-0472">Membrane</keyword>
<feature type="transmembrane region" description="Helical" evidence="1">
    <location>
        <begin position="304"/>
        <end position="322"/>
    </location>
</feature>
<reference evidence="3" key="1">
    <citation type="submission" date="2023-07" db="EMBL/GenBank/DDBJ databases">
        <authorList>
            <consortium name="AG Swart"/>
            <person name="Singh M."/>
            <person name="Singh A."/>
            <person name="Seah K."/>
            <person name="Emmerich C."/>
        </authorList>
    </citation>
    <scope>NUCLEOTIDE SEQUENCE</scope>
    <source>
        <strain evidence="3">DP1</strain>
    </source>
</reference>
<dbReference type="Proteomes" id="UP001295684">
    <property type="component" value="Unassembled WGS sequence"/>
</dbReference>
<feature type="transmembrane region" description="Helical" evidence="1">
    <location>
        <begin position="328"/>
        <end position="345"/>
    </location>
</feature>
<keyword evidence="1" id="KW-1133">Transmembrane helix</keyword>
<dbReference type="GO" id="GO:0016020">
    <property type="term" value="C:membrane"/>
    <property type="evidence" value="ECO:0007669"/>
    <property type="project" value="InterPro"/>
</dbReference>
<comment type="caution">
    <text evidence="3">The sequence shown here is derived from an EMBL/GenBank/DDBJ whole genome shotgun (WGS) entry which is preliminary data.</text>
</comment>
<dbReference type="PANTHER" id="PTHR22911">
    <property type="entry name" value="ACYL-MALONYL CONDENSING ENZYME-RELATED"/>
    <property type="match status" value="1"/>
</dbReference>
<dbReference type="SUPFAM" id="SSF103481">
    <property type="entry name" value="Multidrug resistance efflux transporter EmrE"/>
    <property type="match status" value="2"/>
</dbReference>
<keyword evidence="4" id="KW-1185">Reference proteome</keyword>
<feature type="domain" description="EamA" evidence="2">
    <location>
        <begin position="208"/>
        <end position="338"/>
    </location>
</feature>
<feature type="transmembrane region" description="Helical" evidence="1">
    <location>
        <begin position="239"/>
        <end position="257"/>
    </location>
</feature>
<feature type="transmembrane region" description="Helical" evidence="1">
    <location>
        <begin position="89"/>
        <end position="106"/>
    </location>
</feature>
<evidence type="ECO:0000259" key="2">
    <source>
        <dbReference type="Pfam" id="PF00892"/>
    </source>
</evidence>
<dbReference type="AlphaFoldDB" id="A0AAD2CWY7"/>
<evidence type="ECO:0000256" key="1">
    <source>
        <dbReference type="SAM" id="Phobius"/>
    </source>
</evidence>
<dbReference type="InterPro" id="IPR037185">
    <property type="entry name" value="EmrE-like"/>
</dbReference>
<proteinExistence type="predicted"/>
<feature type="transmembrane region" description="Helical" evidence="1">
    <location>
        <begin position="208"/>
        <end position="227"/>
    </location>
</feature>
<feature type="transmembrane region" description="Helical" evidence="1">
    <location>
        <begin position="176"/>
        <end position="196"/>
    </location>
</feature>
<keyword evidence="1" id="KW-0812">Transmembrane</keyword>
<dbReference type="Pfam" id="PF00892">
    <property type="entry name" value="EamA"/>
    <property type="match status" value="2"/>
</dbReference>
<feature type="transmembrane region" description="Helical" evidence="1">
    <location>
        <begin position="118"/>
        <end position="140"/>
    </location>
</feature>
<feature type="transmembrane region" description="Helical" evidence="1">
    <location>
        <begin position="272"/>
        <end position="292"/>
    </location>
</feature>
<organism evidence="3 4">
    <name type="scientific">Euplotes crassus</name>
    <dbReference type="NCBI Taxonomy" id="5936"/>
    <lineage>
        <taxon>Eukaryota</taxon>
        <taxon>Sar</taxon>
        <taxon>Alveolata</taxon>
        <taxon>Ciliophora</taxon>
        <taxon>Intramacronucleata</taxon>
        <taxon>Spirotrichea</taxon>
        <taxon>Hypotrichia</taxon>
        <taxon>Euplotida</taxon>
        <taxon>Euplotidae</taxon>
        <taxon>Moneuplotes</taxon>
    </lineage>
</organism>
<dbReference type="Gene3D" id="1.10.3730.20">
    <property type="match status" value="1"/>
</dbReference>
<feature type="transmembrane region" description="Helical" evidence="1">
    <location>
        <begin position="146"/>
        <end position="167"/>
    </location>
</feature>
<dbReference type="EMBL" id="CAMPGE010014225">
    <property type="protein sequence ID" value="CAI2372908.1"/>
    <property type="molecule type" value="Genomic_DNA"/>
</dbReference>
<accession>A0AAD2CWY7</accession>
<name>A0AAD2CWY7_EUPCR</name>
<evidence type="ECO:0000313" key="3">
    <source>
        <dbReference type="EMBL" id="CAI2372908.1"/>
    </source>
</evidence>
<evidence type="ECO:0000313" key="4">
    <source>
        <dbReference type="Proteomes" id="UP001295684"/>
    </source>
</evidence>
<dbReference type="InterPro" id="IPR000620">
    <property type="entry name" value="EamA_dom"/>
</dbReference>
<feature type="domain" description="EamA" evidence="2">
    <location>
        <begin position="54"/>
        <end position="190"/>
    </location>
</feature>
<protein>
    <recommendedName>
        <fullName evidence="2">EamA domain-containing protein</fullName>
    </recommendedName>
</protein>
<gene>
    <name evidence="3" type="ORF">ECRASSUSDP1_LOCUS14245</name>
</gene>
<sequence length="358" mass="40725">MSHASLSQDHIEELIERKQDQQYSKPEVSQIASFQIDGPECVEGNEKKYPNPIMGYVFIMICILLFCCSLTLCKYVFLDNPHIEGFDYAFFRGITCMLSGTIAACYSKVNILKISQPILIAVIIRILTGLIAMPLFYIAIKYLPPSQAAVSQSIHPMIGMIYAYIFLGERFPKKNIVFLICACGGVLLINFTKVTSDEDEVDSDKVKYGILCSIISLIFIATMVVCAKQITNHADPIFSPFYFSFGMFLAAVILILFQRDRLHFEHYRKKDVFLLILSCICSYLSHSFQSYATTYTLASNLQPLSCSTPCFLLFVDIFFFNYHFQQMYFVGFAIIIICLITPIIISMTQRLSKDKVQN</sequence>